<sequence>MSRIRILKKDVRYRGRKREKSENLFYRCSQRNFEEHFCWFLLILNICFSSVEVLRIGCTLTTAKLLSGEFSTKLICKEADQLLTYQNLSSNESRKKRLPMSLLC</sequence>
<accession>A0ABR2DZU2</accession>
<gene>
    <name evidence="1" type="ORF">V6N12_039138</name>
</gene>
<reference evidence="1 2" key="1">
    <citation type="journal article" date="2024" name="G3 (Bethesda)">
        <title>Genome assembly of Hibiscus sabdariffa L. provides insights into metabolisms of medicinal natural products.</title>
        <authorList>
            <person name="Kim T."/>
        </authorList>
    </citation>
    <scope>NUCLEOTIDE SEQUENCE [LARGE SCALE GENOMIC DNA]</scope>
    <source>
        <strain evidence="1">TK-2024</strain>
        <tissue evidence="1">Old leaves</tissue>
    </source>
</reference>
<proteinExistence type="predicted"/>
<name>A0ABR2DZU2_9ROSI</name>
<organism evidence="1 2">
    <name type="scientific">Hibiscus sabdariffa</name>
    <name type="common">roselle</name>
    <dbReference type="NCBI Taxonomy" id="183260"/>
    <lineage>
        <taxon>Eukaryota</taxon>
        <taxon>Viridiplantae</taxon>
        <taxon>Streptophyta</taxon>
        <taxon>Embryophyta</taxon>
        <taxon>Tracheophyta</taxon>
        <taxon>Spermatophyta</taxon>
        <taxon>Magnoliopsida</taxon>
        <taxon>eudicotyledons</taxon>
        <taxon>Gunneridae</taxon>
        <taxon>Pentapetalae</taxon>
        <taxon>rosids</taxon>
        <taxon>malvids</taxon>
        <taxon>Malvales</taxon>
        <taxon>Malvaceae</taxon>
        <taxon>Malvoideae</taxon>
        <taxon>Hibiscus</taxon>
    </lineage>
</organism>
<keyword evidence="2" id="KW-1185">Reference proteome</keyword>
<dbReference type="Proteomes" id="UP001472677">
    <property type="component" value="Unassembled WGS sequence"/>
</dbReference>
<protein>
    <submittedName>
        <fullName evidence="1">Uncharacterized protein</fullName>
    </submittedName>
</protein>
<comment type="caution">
    <text evidence="1">The sequence shown here is derived from an EMBL/GenBank/DDBJ whole genome shotgun (WGS) entry which is preliminary data.</text>
</comment>
<evidence type="ECO:0000313" key="2">
    <source>
        <dbReference type="Proteomes" id="UP001472677"/>
    </source>
</evidence>
<evidence type="ECO:0000313" key="1">
    <source>
        <dbReference type="EMBL" id="KAK8550429.1"/>
    </source>
</evidence>
<dbReference type="EMBL" id="JBBPBM010000020">
    <property type="protein sequence ID" value="KAK8550429.1"/>
    <property type="molecule type" value="Genomic_DNA"/>
</dbReference>